<accession>X1VFY9</accession>
<name>X1VFY9_9ZZZZ</name>
<gene>
    <name evidence="1" type="ORF">S12H4_62188</name>
</gene>
<protein>
    <submittedName>
        <fullName evidence="1">Uncharacterized protein</fullName>
    </submittedName>
</protein>
<evidence type="ECO:0000313" key="1">
    <source>
        <dbReference type="EMBL" id="GAJ16992.1"/>
    </source>
</evidence>
<sequence>LRDPVGIKIEQRLNHLNEKGRANPGKKTIYQAKTGYGFLAFGR</sequence>
<dbReference type="EMBL" id="BARW01041596">
    <property type="protein sequence ID" value="GAJ16992.1"/>
    <property type="molecule type" value="Genomic_DNA"/>
</dbReference>
<reference evidence="1" key="1">
    <citation type="journal article" date="2014" name="Front. Microbiol.">
        <title>High frequency of phylogenetically diverse reductive dehalogenase-homologous genes in deep subseafloor sedimentary metagenomes.</title>
        <authorList>
            <person name="Kawai M."/>
            <person name="Futagami T."/>
            <person name="Toyoda A."/>
            <person name="Takaki Y."/>
            <person name="Nishi S."/>
            <person name="Hori S."/>
            <person name="Arai W."/>
            <person name="Tsubouchi T."/>
            <person name="Morono Y."/>
            <person name="Uchiyama I."/>
            <person name="Ito T."/>
            <person name="Fujiyama A."/>
            <person name="Inagaki F."/>
            <person name="Takami H."/>
        </authorList>
    </citation>
    <scope>NUCLEOTIDE SEQUENCE</scope>
    <source>
        <strain evidence="1">Expedition CK06-06</strain>
    </source>
</reference>
<organism evidence="1">
    <name type="scientific">marine sediment metagenome</name>
    <dbReference type="NCBI Taxonomy" id="412755"/>
    <lineage>
        <taxon>unclassified sequences</taxon>
        <taxon>metagenomes</taxon>
        <taxon>ecological metagenomes</taxon>
    </lineage>
</organism>
<comment type="caution">
    <text evidence="1">The sequence shown here is derived from an EMBL/GenBank/DDBJ whole genome shotgun (WGS) entry which is preliminary data.</text>
</comment>
<feature type="non-terminal residue" evidence="1">
    <location>
        <position position="1"/>
    </location>
</feature>
<dbReference type="AlphaFoldDB" id="X1VFY9"/>
<proteinExistence type="predicted"/>